<keyword evidence="5" id="KW-1185">Reference proteome</keyword>
<evidence type="ECO:0000313" key="5">
    <source>
        <dbReference type="Proteomes" id="UP000266861"/>
    </source>
</evidence>
<dbReference type="PROSITE" id="PS50003">
    <property type="entry name" value="PH_DOMAIN"/>
    <property type="match status" value="1"/>
</dbReference>
<dbReference type="InterPro" id="IPR002108">
    <property type="entry name" value="ADF-H"/>
</dbReference>
<dbReference type="OrthoDB" id="2123378at2759"/>
<feature type="compositionally biased region" description="Low complexity" evidence="1">
    <location>
        <begin position="147"/>
        <end position="163"/>
    </location>
</feature>
<dbReference type="PROSITE" id="PS51263">
    <property type="entry name" value="ADF_H"/>
    <property type="match status" value="1"/>
</dbReference>
<dbReference type="EMBL" id="PQFF01000383">
    <property type="protein sequence ID" value="RHZ53887.1"/>
    <property type="molecule type" value="Genomic_DNA"/>
</dbReference>
<dbReference type="GO" id="GO:0030833">
    <property type="term" value="P:regulation of actin filament polymerization"/>
    <property type="evidence" value="ECO:0007669"/>
    <property type="project" value="TreeGrafter"/>
</dbReference>
<evidence type="ECO:0000313" key="4">
    <source>
        <dbReference type="EMBL" id="RHZ53887.1"/>
    </source>
</evidence>
<dbReference type="SMART" id="SM00233">
    <property type="entry name" value="PH"/>
    <property type="match status" value="1"/>
</dbReference>
<feature type="compositionally biased region" description="Low complexity" evidence="1">
    <location>
        <begin position="184"/>
        <end position="197"/>
    </location>
</feature>
<evidence type="ECO:0000259" key="2">
    <source>
        <dbReference type="PROSITE" id="PS50003"/>
    </source>
</evidence>
<dbReference type="SUPFAM" id="SSF55753">
    <property type="entry name" value="Actin depolymerizing proteins"/>
    <property type="match status" value="1"/>
</dbReference>
<dbReference type="Proteomes" id="UP000266861">
    <property type="component" value="Unassembled WGS sequence"/>
</dbReference>
<dbReference type="CDD" id="cd11282">
    <property type="entry name" value="ADF_coactosin_like"/>
    <property type="match status" value="1"/>
</dbReference>
<accession>A0A397GTF4</accession>
<dbReference type="InterPro" id="IPR001849">
    <property type="entry name" value="PH_domain"/>
</dbReference>
<name>A0A397GTF4_9GLOM</name>
<dbReference type="InterPro" id="IPR029006">
    <property type="entry name" value="ADF-H/Gelsolin-like_dom_sf"/>
</dbReference>
<dbReference type="PANTHER" id="PTHR10829">
    <property type="entry name" value="CORTACTIN AND DREBRIN"/>
    <property type="match status" value="1"/>
</dbReference>
<evidence type="ECO:0000259" key="3">
    <source>
        <dbReference type="PROSITE" id="PS51263"/>
    </source>
</evidence>
<evidence type="ECO:0008006" key="6">
    <source>
        <dbReference type="Google" id="ProtNLM"/>
    </source>
</evidence>
<comment type="caution">
    <text evidence="4">The sequence shown here is derived from an EMBL/GenBank/DDBJ whole genome shotgun (WGS) entry which is preliminary data.</text>
</comment>
<dbReference type="STRING" id="1348612.A0A397GTF4"/>
<sequence length="394" mass="44517">MSCDLTDPEISVAYEAITSGQDTNWLILGYHDTRDKISLYSKGSGGLEELRNNLKEEVLYGFLRIENRFVLLTYVSEAVSGVRRARALVHGRAVGALFKAHQIQISASTPNDLTEANVRNRLKLGEPSERPISPSPQTPKRIQNLGNPPSSTNTPPSPSSSTNLSRSIAPQPEVEVDDSAPPSQQQQQQQQLQQQQQEAERRAAVEEAERQAREKGEREQRRAAEQVAREAAQRRAMEEVEKRKIEAADQERKEKAAAEARAKAEVDRKAREEADRKRNEELRTKFAELEKSGKVTLKGYITVQGGGVYFWKRRFFELRGKTLYLYRDETDKLPISKLDLDGQVSGVTDAQSEVLILNSFKVDFKSAESYYFFSDDKKNKEQIVAAIGRYVNVK</sequence>
<gene>
    <name evidence="4" type="ORF">Glove_433g9</name>
</gene>
<organism evidence="4 5">
    <name type="scientific">Diversispora epigaea</name>
    <dbReference type="NCBI Taxonomy" id="1348612"/>
    <lineage>
        <taxon>Eukaryota</taxon>
        <taxon>Fungi</taxon>
        <taxon>Fungi incertae sedis</taxon>
        <taxon>Mucoromycota</taxon>
        <taxon>Glomeromycotina</taxon>
        <taxon>Glomeromycetes</taxon>
        <taxon>Diversisporales</taxon>
        <taxon>Diversisporaceae</taxon>
        <taxon>Diversispora</taxon>
    </lineage>
</organism>
<dbReference type="AlphaFoldDB" id="A0A397GTF4"/>
<dbReference type="Gene3D" id="3.40.20.10">
    <property type="entry name" value="Severin"/>
    <property type="match status" value="1"/>
</dbReference>
<dbReference type="GO" id="GO:0051015">
    <property type="term" value="F:actin filament binding"/>
    <property type="evidence" value="ECO:0007669"/>
    <property type="project" value="TreeGrafter"/>
</dbReference>
<proteinExistence type="predicted"/>
<feature type="compositionally biased region" description="Basic and acidic residues" evidence="1">
    <location>
        <begin position="198"/>
        <end position="277"/>
    </location>
</feature>
<feature type="region of interest" description="Disordered" evidence="1">
    <location>
        <begin position="122"/>
        <end position="277"/>
    </location>
</feature>
<dbReference type="GO" id="GO:0030864">
    <property type="term" value="C:cortical actin cytoskeleton"/>
    <property type="evidence" value="ECO:0007669"/>
    <property type="project" value="TreeGrafter"/>
</dbReference>
<feature type="domain" description="PH" evidence="2">
    <location>
        <begin position="294"/>
        <end position="392"/>
    </location>
</feature>
<dbReference type="PANTHER" id="PTHR10829:SF25">
    <property type="entry name" value="DREBRIN-LIKE PROTEIN"/>
    <property type="match status" value="1"/>
</dbReference>
<dbReference type="GO" id="GO:0005884">
    <property type="term" value="C:actin filament"/>
    <property type="evidence" value="ECO:0007669"/>
    <property type="project" value="TreeGrafter"/>
</dbReference>
<dbReference type="InterPro" id="IPR011993">
    <property type="entry name" value="PH-like_dom_sf"/>
</dbReference>
<feature type="domain" description="ADF-H" evidence="3">
    <location>
        <begin position="2"/>
        <end position="123"/>
    </location>
</feature>
<reference evidence="4 5" key="1">
    <citation type="submission" date="2018-08" db="EMBL/GenBank/DDBJ databases">
        <title>Genome and evolution of the arbuscular mycorrhizal fungus Diversispora epigaea (formerly Glomus versiforme) and its bacterial endosymbionts.</title>
        <authorList>
            <person name="Sun X."/>
            <person name="Fei Z."/>
            <person name="Harrison M."/>
        </authorList>
    </citation>
    <scope>NUCLEOTIDE SEQUENCE [LARGE SCALE GENOMIC DNA]</scope>
    <source>
        <strain evidence="4 5">IT104</strain>
    </source>
</reference>
<dbReference type="CDD" id="cd00821">
    <property type="entry name" value="PH"/>
    <property type="match status" value="1"/>
</dbReference>
<protein>
    <recommendedName>
        <fullName evidence="6">ADF-H domain-containing protein</fullName>
    </recommendedName>
</protein>
<dbReference type="SUPFAM" id="SSF50729">
    <property type="entry name" value="PH domain-like"/>
    <property type="match status" value="1"/>
</dbReference>
<dbReference type="Gene3D" id="2.30.29.30">
    <property type="entry name" value="Pleckstrin-homology domain (PH domain)/Phosphotyrosine-binding domain (PTB)"/>
    <property type="match status" value="1"/>
</dbReference>
<evidence type="ECO:0000256" key="1">
    <source>
        <dbReference type="SAM" id="MobiDB-lite"/>
    </source>
</evidence>
<dbReference type="Pfam" id="PF00241">
    <property type="entry name" value="Cofilin_ADF"/>
    <property type="match status" value="1"/>
</dbReference>